<feature type="compositionally biased region" description="Low complexity" evidence="1">
    <location>
        <begin position="203"/>
        <end position="215"/>
    </location>
</feature>
<accession>A0A2V0NQ90</accession>
<sequence length="314" mass="32529">MTTRAQRDDGERALADRVNARGDRPAAFVNTEGAAGKQNVQAAYYDDVPSAALLSLHRRLRREEADSTAAAHRAQLRHLALHIAELDRAPSQRPRSCTGGAGRGAASPRGLASGCVAAPAPPPAGSAESLSRLRALRRGASALAAAPLLPLPSPPPSAPRRAPLATGRLPRPGTVQLLRQRPRSACACLSGGDGGGGAPPPRSAAAPGAASSGGAEWLSLKQRRWPEPSPPVRPVELPASRFNAAGGPPLLPSVRAARAHTQLLSDILERRLFKRADIDALLRAAVAAAPLRDRAAVRDAAAALRASLGVPERP</sequence>
<organism evidence="2 3">
    <name type="scientific">Raphidocelis subcapitata</name>
    <dbReference type="NCBI Taxonomy" id="307507"/>
    <lineage>
        <taxon>Eukaryota</taxon>
        <taxon>Viridiplantae</taxon>
        <taxon>Chlorophyta</taxon>
        <taxon>core chlorophytes</taxon>
        <taxon>Chlorophyceae</taxon>
        <taxon>CS clade</taxon>
        <taxon>Sphaeropleales</taxon>
        <taxon>Selenastraceae</taxon>
        <taxon>Raphidocelis</taxon>
    </lineage>
</organism>
<gene>
    <name evidence="2" type="ORF">Rsub_02522</name>
</gene>
<protein>
    <submittedName>
        <fullName evidence="2">Uncharacterized protein</fullName>
    </submittedName>
</protein>
<feature type="compositionally biased region" description="Low complexity" evidence="1">
    <location>
        <begin position="104"/>
        <end position="118"/>
    </location>
</feature>
<feature type="region of interest" description="Disordered" evidence="1">
    <location>
        <begin position="189"/>
        <end position="215"/>
    </location>
</feature>
<comment type="caution">
    <text evidence="2">The sequence shown here is derived from an EMBL/GenBank/DDBJ whole genome shotgun (WGS) entry which is preliminary data.</text>
</comment>
<evidence type="ECO:0000313" key="3">
    <source>
        <dbReference type="Proteomes" id="UP000247498"/>
    </source>
</evidence>
<feature type="region of interest" description="Disordered" evidence="1">
    <location>
        <begin position="86"/>
        <end position="130"/>
    </location>
</feature>
<keyword evidence="3" id="KW-1185">Reference proteome</keyword>
<proteinExistence type="predicted"/>
<dbReference type="EMBL" id="BDRX01000013">
    <property type="protein sequence ID" value="GBF89818.1"/>
    <property type="molecule type" value="Genomic_DNA"/>
</dbReference>
<evidence type="ECO:0000256" key="1">
    <source>
        <dbReference type="SAM" id="MobiDB-lite"/>
    </source>
</evidence>
<feature type="region of interest" description="Disordered" evidence="1">
    <location>
        <begin position="147"/>
        <end position="175"/>
    </location>
</feature>
<dbReference type="AlphaFoldDB" id="A0A2V0NQ90"/>
<feature type="compositionally biased region" description="Pro residues" evidence="1">
    <location>
        <begin position="149"/>
        <end position="158"/>
    </location>
</feature>
<reference evidence="2 3" key="1">
    <citation type="journal article" date="2018" name="Sci. Rep.">
        <title>Raphidocelis subcapitata (=Pseudokirchneriella subcapitata) provides an insight into genome evolution and environmental adaptations in the Sphaeropleales.</title>
        <authorList>
            <person name="Suzuki S."/>
            <person name="Yamaguchi H."/>
            <person name="Nakajima N."/>
            <person name="Kawachi M."/>
        </authorList>
    </citation>
    <scope>NUCLEOTIDE SEQUENCE [LARGE SCALE GENOMIC DNA]</scope>
    <source>
        <strain evidence="2 3">NIES-35</strain>
    </source>
</reference>
<evidence type="ECO:0000313" key="2">
    <source>
        <dbReference type="EMBL" id="GBF89818.1"/>
    </source>
</evidence>
<name>A0A2V0NQ90_9CHLO</name>
<dbReference type="Proteomes" id="UP000247498">
    <property type="component" value="Unassembled WGS sequence"/>
</dbReference>
<dbReference type="InParanoid" id="A0A2V0NQ90"/>